<evidence type="ECO:0000256" key="2">
    <source>
        <dbReference type="ARBA" id="ARBA00023015"/>
    </source>
</evidence>
<dbReference type="PROSITE" id="PS51755">
    <property type="entry name" value="OMPR_PHOB"/>
    <property type="match status" value="1"/>
</dbReference>
<keyword evidence="3 7" id="KW-0238">DNA-binding</keyword>
<keyword evidence="2" id="KW-0805">Transcription regulation</keyword>
<comment type="function">
    <text evidence="5">May play the central regulatory role in sporulation. It may be an element of the effector pathway responsible for the activation of sporulation genes in response to nutritional stress. Spo0A may act in concert with spo0H (a sigma factor) to control the expression of some genes that are critical to the sporulation process.</text>
</comment>
<sequence length="225" mass="25970">MDKILIVEDDILLNRGIKLALEKNNYSVACTYTYSEGYSYFTAESFNLILLDINLPDKSGLELCNQIRKTSQVPIIFITANDTEQDVVRGFLSGCDDYMAKPFSLEVLYRRIQAVLRRMGKTENNVFSSGEILIDYDKMQVKRADETVKLTATEYRLLTLLTKNSGQVLTRRSILEKLWDVDEAFVDENALSVNMRRLRQKLEKDPKKPYYIKTVFGIGYTWGGW</sequence>
<evidence type="ECO:0000256" key="5">
    <source>
        <dbReference type="ARBA" id="ARBA00024867"/>
    </source>
</evidence>
<feature type="domain" description="Response regulatory" evidence="8">
    <location>
        <begin position="3"/>
        <end position="116"/>
    </location>
</feature>
<dbReference type="eggNOG" id="COG0745">
    <property type="taxonomic scope" value="Bacteria"/>
</dbReference>
<evidence type="ECO:0000256" key="4">
    <source>
        <dbReference type="ARBA" id="ARBA00023163"/>
    </source>
</evidence>
<dbReference type="RefSeq" id="WP_004628327.1">
    <property type="nucleotide sequence ID" value="NZ_AORV01000054.1"/>
</dbReference>
<evidence type="ECO:0000256" key="3">
    <source>
        <dbReference type="ARBA" id="ARBA00023125"/>
    </source>
</evidence>
<evidence type="ECO:0000256" key="7">
    <source>
        <dbReference type="PROSITE-ProRule" id="PRU01091"/>
    </source>
</evidence>
<dbReference type="PATRIC" id="fig|1195236.3.peg.3973"/>
<organism evidence="10 11">
    <name type="scientific">Ruminiclostridium cellobioparum subsp. termitidis CT1112</name>
    <dbReference type="NCBI Taxonomy" id="1195236"/>
    <lineage>
        <taxon>Bacteria</taxon>
        <taxon>Bacillati</taxon>
        <taxon>Bacillota</taxon>
        <taxon>Clostridia</taxon>
        <taxon>Eubacteriales</taxon>
        <taxon>Oscillospiraceae</taxon>
        <taxon>Ruminiclostridium</taxon>
    </lineage>
</organism>
<dbReference type="SMART" id="SM00862">
    <property type="entry name" value="Trans_reg_C"/>
    <property type="match status" value="1"/>
</dbReference>
<dbReference type="SUPFAM" id="SSF52172">
    <property type="entry name" value="CheY-like"/>
    <property type="match status" value="1"/>
</dbReference>
<dbReference type="Gene3D" id="6.10.250.690">
    <property type="match status" value="1"/>
</dbReference>
<dbReference type="PROSITE" id="PS50110">
    <property type="entry name" value="RESPONSE_REGULATORY"/>
    <property type="match status" value="1"/>
</dbReference>
<dbReference type="GO" id="GO:0000156">
    <property type="term" value="F:phosphorelay response regulator activity"/>
    <property type="evidence" value="ECO:0007669"/>
    <property type="project" value="TreeGrafter"/>
</dbReference>
<accession>S0FMV7</accession>
<dbReference type="PANTHER" id="PTHR48111">
    <property type="entry name" value="REGULATOR OF RPOS"/>
    <property type="match status" value="1"/>
</dbReference>
<evidence type="ECO:0000313" key="10">
    <source>
        <dbReference type="EMBL" id="EMS70444.1"/>
    </source>
</evidence>
<dbReference type="Pfam" id="PF00486">
    <property type="entry name" value="Trans_reg_C"/>
    <property type="match status" value="1"/>
</dbReference>
<dbReference type="SMART" id="SM00448">
    <property type="entry name" value="REC"/>
    <property type="match status" value="1"/>
</dbReference>
<feature type="DNA-binding region" description="OmpR/PhoB-type" evidence="7">
    <location>
        <begin position="124"/>
        <end position="224"/>
    </location>
</feature>
<evidence type="ECO:0000256" key="6">
    <source>
        <dbReference type="PROSITE-ProRule" id="PRU00169"/>
    </source>
</evidence>
<keyword evidence="6" id="KW-0597">Phosphoprotein</keyword>
<dbReference type="InterPro" id="IPR039420">
    <property type="entry name" value="WalR-like"/>
</dbReference>
<dbReference type="InterPro" id="IPR011006">
    <property type="entry name" value="CheY-like_superfamily"/>
</dbReference>
<dbReference type="InterPro" id="IPR001789">
    <property type="entry name" value="Sig_transdc_resp-reg_receiver"/>
</dbReference>
<proteinExistence type="predicted"/>
<evidence type="ECO:0000259" key="9">
    <source>
        <dbReference type="PROSITE" id="PS51755"/>
    </source>
</evidence>
<dbReference type="Pfam" id="PF00072">
    <property type="entry name" value="Response_reg"/>
    <property type="match status" value="1"/>
</dbReference>
<evidence type="ECO:0000256" key="1">
    <source>
        <dbReference type="ARBA" id="ARBA00018672"/>
    </source>
</evidence>
<dbReference type="GO" id="GO:0000976">
    <property type="term" value="F:transcription cis-regulatory region binding"/>
    <property type="evidence" value="ECO:0007669"/>
    <property type="project" value="TreeGrafter"/>
</dbReference>
<name>S0FMV7_RUMCE</name>
<dbReference type="STRING" id="1195236.CTER_3758"/>
<evidence type="ECO:0000259" key="8">
    <source>
        <dbReference type="PROSITE" id="PS50110"/>
    </source>
</evidence>
<dbReference type="PANTHER" id="PTHR48111:SF73">
    <property type="entry name" value="ALKALINE PHOSPHATASE SYNTHESIS TRANSCRIPTIONAL REGULATORY PROTEIN PHOP"/>
    <property type="match status" value="1"/>
</dbReference>
<keyword evidence="11" id="KW-1185">Reference proteome</keyword>
<dbReference type="InterPro" id="IPR001867">
    <property type="entry name" value="OmpR/PhoB-type_DNA-bd"/>
</dbReference>
<comment type="caution">
    <text evidence="10">The sequence shown here is derived from an EMBL/GenBank/DDBJ whole genome shotgun (WGS) entry which is preliminary data.</text>
</comment>
<reference evidence="10 11" key="1">
    <citation type="journal article" date="2013" name="Genome Announc.">
        <title>Draft Genome Sequence of the Cellulolytic, Mesophilic, Anaerobic Bacterium Clostridium termitidis Strain CT1112 (DSM 5398).</title>
        <authorList>
            <person name="Lal S."/>
            <person name="Ramachandran U."/>
            <person name="Zhang X."/>
            <person name="Munir R."/>
            <person name="Sparling R."/>
            <person name="Levin D.B."/>
        </authorList>
    </citation>
    <scope>NUCLEOTIDE SEQUENCE [LARGE SCALE GENOMIC DNA]</scope>
    <source>
        <strain evidence="10 11">CT1112</strain>
    </source>
</reference>
<dbReference type="GO" id="GO:0005829">
    <property type="term" value="C:cytosol"/>
    <property type="evidence" value="ECO:0007669"/>
    <property type="project" value="TreeGrafter"/>
</dbReference>
<feature type="modified residue" description="4-aspartylphosphate" evidence="6">
    <location>
        <position position="52"/>
    </location>
</feature>
<dbReference type="GO" id="GO:0032993">
    <property type="term" value="C:protein-DNA complex"/>
    <property type="evidence" value="ECO:0007669"/>
    <property type="project" value="TreeGrafter"/>
</dbReference>
<dbReference type="Gene3D" id="1.10.10.10">
    <property type="entry name" value="Winged helix-like DNA-binding domain superfamily/Winged helix DNA-binding domain"/>
    <property type="match status" value="1"/>
</dbReference>
<dbReference type="Proteomes" id="UP000014155">
    <property type="component" value="Unassembled WGS sequence"/>
</dbReference>
<dbReference type="InterPro" id="IPR036388">
    <property type="entry name" value="WH-like_DNA-bd_sf"/>
</dbReference>
<evidence type="ECO:0000313" key="11">
    <source>
        <dbReference type="Proteomes" id="UP000014155"/>
    </source>
</evidence>
<gene>
    <name evidence="10" type="ORF">CTER_3758</name>
</gene>
<dbReference type="AlphaFoldDB" id="S0FMV7"/>
<protein>
    <recommendedName>
        <fullName evidence="1">Stage 0 sporulation protein A homolog</fullName>
    </recommendedName>
</protein>
<dbReference type="GO" id="GO:0006355">
    <property type="term" value="P:regulation of DNA-templated transcription"/>
    <property type="evidence" value="ECO:0007669"/>
    <property type="project" value="InterPro"/>
</dbReference>
<dbReference type="Gene3D" id="3.40.50.2300">
    <property type="match status" value="1"/>
</dbReference>
<keyword evidence="4" id="KW-0804">Transcription</keyword>
<feature type="domain" description="OmpR/PhoB-type" evidence="9">
    <location>
        <begin position="124"/>
        <end position="224"/>
    </location>
</feature>
<dbReference type="EMBL" id="AORV01000054">
    <property type="protein sequence ID" value="EMS70444.1"/>
    <property type="molecule type" value="Genomic_DNA"/>
</dbReference>
<dbReference type="CDD" id="cd00383">
    <property type="entry name" value="trans_reg_C"/>
    <property type="match status" value="1"/>
</dbReference>